<keyword evidence="9" id="KW-1185">Reference proteome</keyword>
<organism evidence="8 9">
    <name type="scientific">Cesiribacter andamanensis AMV16</name>
    <dbReference type="NCBI Taxonomy" id="1279009"/>
    <lineage>
        <taxon>Bacteria</taxon>
        <taxon>Pseudomonadati</taxon>
        <taxon>Bacteroidota</taxon>
        <taxon>Cytophagia</taxon>
        <taxon>Cytophagales</taxon>
        <taxon>Cesiribacteraceae</taxon>
        <taxon>Cesiribacter</taxon>
    </lineage>
</organism>
<keyword evidence="4" id="KW-0408">Iron</keyword>
<feature type="domain" description="4Fe-4S ferredoxin-type" evidence="7">
    <location>
        <begin position="369"/>
        <end position="398"/>
    </location>
</feature>
<evidence type="ECO:0000313" key="9">
    <source>
        <dbReference type="Proteomes" id="UP000011910"/>
    </source>
</evidence>
<dbReference type="InterPro" id="IPR051460">
    <property type="entry name" value="HdrC_iron-sulfur_subunit"/>
</dbReference>
<dbReference type="Gene3D" id="1.20.950.20">
    <property type="entry name" value="Transmembrane di-heme cytochromes, Chain C"/>
    <property type="match status" value="1"/>
</dbReference>
<feature type="transmembrane region" description="Helical" evidence="6">
    <location>
        <begin position="6"/>
        <end position="21"/>
    </location>
</feature>
<keyword evidence="6" id="KW-1133">Transmembrane helix</keyword>
<feature type="transmembrane region" description="Helical" evidence="6">
    <location>
        <begin position="153"/>
        <end position="172"/>
    </location>
</feature>
<dbReference type="PANTHER" id="PTHR43255:SF1">
    <property type="entry name" value="IRON-SULFUR-BINDING OXIDOREDUCTASE FADF-RELATED"/>
    <property type="match status" value="1"/>
</dbReference>
<keyword evidence="1" id="KW-0004">4Fe-4S</keyword>
<dbReference type="GO" id="GO:0051539">
    <property type="term" value="F:4 iron, 4 sulfur cluster binding"/>
    <property type="evidence" value="ECO:0007669"/>
    <property type="project" value="UniProtKB-KW"/>
</dbReference>
<evidence type="ECO:0000259" key="7">
    <source>
        <dbReference type="PROSITE" id="PS51379"/>
    </source>
</evidence>
<protein>
    <submittedName>
        <fullName evidence="8">Succinate dehydrogenase iron-sulfur subunit</fullName>
    </submittedName>
</protein>
<evidence type="ECO:0000256" key="5">
    <source>
        <dbReference type="ARBA" id="ARBA00023014"/>
    </source>
</evidence>
<dbReference type="InterPro" id="IPR009051">
    <property type="entry name" value="Helical_ferredxn"/>
</dbReference>
<evidence type="ECO:0000256" key="1">
    <source>
        <dbReference type="ARBA" id="ARBA00022485"/>
    </source>
</evidence>
<dbReference type="SUPFAM" id="SSF46548">
    <property type="entry name" value="alpha-helical ferredoxin"/>
    <property type="match status" value="1"/>
</dbReference>
<dbReference type="RefSeq" id="WP_009195169.1">
    <property type="nucleotide sequence ID" value="NZ_AODQ01000035.1"/>
</dbReference>
<dbReference type="Proteomes" id="UP000011910">
    <property type="component" value="Unassembled WGS sequence"/>
</dbReference>
<dbReference type="EMBL" id="AODQ01000035">
    <property type="protein sequence ID" value="EMR03113.1"/>
    <property type="molecule type" value="Genomic_DNA"/>
</dbReference>
<dbReference type="GO" id="GO:0005886">
    <property type="term" value="C:plasma membrane"/>
    <property type="evidence" value="ECO:0007669"/>
    <property type="project" value="TreeGrafter"/>
</dbReference>
<dbReference type="InterPro" id="IPR017900">
    <property type="entry name" value="4Fe4S_Fe_S_CS"/>
</dbReference>
<comment type="caution">
    <text evidence="8">The sequence shown here is derived from an EMBL/GenBank/DDBJ whole genome shotgun (WGS) entry which is preliminary data.</text>
</comment>
<evidence type="ECO:0000256" key="3">
    <source>
        <dbReference type="ARBA" id="ARBA00023002"/>
    </source>
</evidence>
<keyword evidence="2" id="KW-0479">Metal-binding</keyword>
<dbReference type="PROSITE" id="PS00198">
    <property type="entry name" value="4FE4S_FER_1"/>
    <property type="match status" value="1"/>
</dbReference>
<dbReference type="eggNOG" id="COG1150">
    <property type="taxonomic scope" value="Bacteria"/>
</dbReference>
<keyword evidence="5" id="KW-0411">Iron-sulfur</keyword>
<sequence length="450" mass="51312">MEFLPRLVFIIIIGLTIWIIAKRIRFISRNIQLGLPQDRTDHKDQRWRNLLLVAFGQQKMFKRPIPAILHLFIYIGFIIINIEVLEFIIDGLFGSHRFFASIIGGDGLYTAALNFFELLAILVLISCVVFLIRRNVLKVNRFEGEEMTRWPKLDANIILMVEIVLMIAIIVMNATDSILQARSPYYTAAGPFYFSGLLVPLFENMSTNTLIIIERFAWWFHIIGILAFAVYVTYSKHLHIFLAFPNTYYGDVKPKGEMRNMPVVTTEVKNMLGIPLDTPAPDHDAPEAPADIARFGAKDVTDLSWKNILDAYTCTQCGRCTDSCPANQTGKKLSPRKIVMDVRYRAEEIGRSLDVGGPGAEDGKALFRDYITEEEINACTTCQACVEACPVLINPLDVILQIRRYMSMEESSSPQEWQIMFQNIETSFAPWKFPPSDRFTWADSLKNKSE</sequence>
<dbReference type="GO" id="GO:0046872">
    <property type="term" value="F:metal ion binding"/>
    <property type="evidence" value="ECO:0007669"/>
    <property type="project" value="UniProtKB-KW"/>
</dbReference>
<proteinExistence type="predicted"/>
<feature type="domain" description="4Fe-4S ferredoxin-type" evidence="7">
    <location>
        <begin position="305"/>
        <end position="336"/>
    </location>
</feature>
<gene>
    <name evidence="8" type="ORF">ADICEAN_01772</name>
</gene>
<keyword evidence="6" id="KW-0812">Transmembrane</keyword>
<dbReference type="PATRIC" id="fig|1279009.4.peg.1802"/>
<dbReference type="PROSITE" id="PS51379">
    <property type="entry name" value="4FE4S_FER_2"/>
    <property type="match status" value="2"/>
</dbReference>
<reference evidence="8 9" key="1">
    <citation type="journal article" date="2013" name="Genome Announc.">
        <title>Draft Genome Sequence of Cesiribacter andamanensis Strain AMV16T, Isolated from a Soil Sample from a Mud Volcano in the Andaman Islands, India.</title>
        <authorList>
            <person name="Shivaji S."/>
            <person name="Ara S."/>
            <person name="Begum Z."/>
            <person name="Srinivas T.N."/>
            <person name="Singh A."/>
            <person name="Kumar Pinnaka A."/>
        </authorList>
    </citation>
    <scope>NUCLEOTIDE SEQUENCE [LARGE SCALE GENOMIC DNA]</scope>
    <source>
        <strain evidence="8 9">AMV16</strain>
    </source>
</reference>
<dbReference type="InterPro" id="IPR017896">
    <property type="entry name" value="4Fe4S_Fe-S-bd"/>
</dbReference>
<feature type="transmembrane region" description="Helical" evidence="6">
    <location>
        <begin position="67"/>
        <end position="89"/>
    </location>
</feature>
<evidence type="ECO:0000256" key="6">
    <source>
        <dbReference type="SAM" id="Phobius"/>
    </source>
</evidence>
<keyword evidence="6" id="KW-0472">Membrane</keyword>
<accession>M7N349</accession>
<feature type="transmembrane region" description="Helical" evidence="6">
    <location>
        <begin position="216"/>
        <end position="234"/>
    </location>
</feature>
<feature type="transmembrane region" description="Helical" evidence="6">
    <location>
        <begin position="184"/>
        <end position="204"/>
    </location>
</feature>
<keyword evidence="3" id="KW-0560">Oxidoreductase</keyword>
<dbReference type="Gene3D" id="1.10.1060.10">
    <property type="entry name" value="Alpha-helical ferredoxin"/>
    <property type="match status" value="1"/>
</dbReference>
<evidence type="ECO:0000256" key="4">
    <source>
        <dbReference type="ARBA" id="ARBA00023004"/>
    </source>
</evidence>
<dbReference type="STRING" id="1279009.ADICEAN_01772"/>
<feature type="transmembrane region" description="Helical" evidence="6">
    <location>
        <begin position="109"/>
        <end position="132"/>
    </location>
</feature>
<dbReference type="GO" id="GO:0016491">
    <property type="term" value="F:oxidoreductase activity"/>
    <property type="evidence" value="ECO:0007669"/>
    <property type="project" value="UniProtKB-KW"/>
</dbReference>
<evidence type="ECO:0000313" key="8">
    <source>
        <dbReference type="EMBL" id="EMR03113.1"/>
    </source>
</evidence>
<dbReference type="PANTHER" id="PTHR43255">
    <property type="entry name" value="IRON-SULFUR-BINDING OXIDOREDUCTASE FADF-RELATED-RELATED"/>
    <property type="match status" value="1"/>
</dbReference>
<dbReference type="InterPro" id="IPR036197">
    <property type="entry name" value="NarG-like_sf"/>
</dbReference>
<name>M7N349_9BACT</name>
<evidence type="ECO:0000256" key="2">
    <source>
        <dbReference type="ARBA" id="ARBA00022723"/>
    </source>
</evidence>
<dbReference type="SUPFAM" id="SSF103501">
    <property type="entry name" value="Respiratory nitrate reductase 1 gamma chain"/>
    <property type="match status" value="1"/>
</dbReference>
<dbReference type="AlphaFoldDB" id="M7N349"/>
<dbReference type="OrthoDB" id="9769677at2"/>
<dbReference type="Pfam" id="PF13187">
    <property type="entry name" value="Fer4_9"/>
    <property type="match status" value="1"/>
</dbReference>